<organism evidence="4 5">
    <name type="scientific">Labedella populi</name>
    <dbReference type="NCBI Taxonomy" id="2498850"/>
    <lineage>
        <taxon>Bacteria</taxon>
        <taxon>Bacillati</taxon>
        <taxon>Actinomycetota</taxon>
        <taxon>Actinomycetes</taxon>
        <taxon>Micrococcales</taxon>
        <taxon>Microbacteriaceae</taxon>
        <taxon>Labedella</taxon>
    </lineage>
</organism>
<feature type="binding site" evidence="1">
    <location>
        <position position="37"/>
    </location>
    <ligand>
        <name>Zn(2+)</name>
        <dbReference type="ChEBI" id="CHEBI:29105"/>
    </ligand>
</feature>
<protein>
    <recommendedName>
        <fullName evidence="3">23S rRNA (guanine(745)-N(1))-methyltransferase N-terminal domain-containing protein</fullName>
    </recommendedName>
</protein>
<dbReference type="Proteomes" id="UP000288603">
    <property type="component" value="Unassembled WGS sequence"/>
</dbReference>
<gene>
    <name evidence="4" type="ORF">ELQ92_11090</name>
</gene>
<dbReference type="RefSeq" id="WP_128499137.1">
    <property type="nucleotide sequence ID" value="NZ_RZNC01000003.1"/>
</dbReference>
<dbReference type="InterPro" id="IPR048647">
    <property type="entry name" value="RlmA_N"/>
</dbReference>
<feature type="domain" description="23S rRNA (guanine(745)-N(1))-methyltransferase N-terminal" evidence="3">
    <location>
        <begin position="16"/>
        <end position="49"/>
    </location>
</feature>
<dbReference type="OrthoDB" id="108476at2"/>
<feature type="binding site" evidence="2">
    <location>
        <begin position="101"/>
        <end position="102"/>
    </location>
    <ligand>
        <name>S-adenosyl-L-methionine</name>
        <dbReference type="ChEBI" id="CHEBI:59789"/>
    </ligand>
</feature>
<keyword evidence="5" id="KW-1185">Reference proteome</keyword>
<keyword evidence="1" id="KW-0862">Zinc</keyword>
<dbReference type="GO" id="GO:0008168">
    <property type="term" value="F:methyltransferase activity"/>
    <property type="evidence" value="ECO:0007669"/>
    <property type="project" value="InterPro"/>
</dbReference>
<evidence type="ECO:0000313" key="4">
    <source>
        <dbReference type="EMBL" id="RWZ61647.1"/>
    </source>
</evidence>
<keyword evidence="1" id="KW-0479">Metal-binding</keyword>
<evidence type="ECO:0000256" key="1">
    <source>
        <dbReference type="PIRSR" id="PIRSR018249-1"/>
    </source>
</evidence>
<feature type="binding site" evidence="2">
    <location>
        <position position="189"/>
    </location>
    <ligand>
        <name>S-adenosyl-L-methionine</name>
        <dbReference type="ChEBI" id="CHEBI:59789"/>
    </ligand>
</feature>
<comment type="caution">
    <text evidence="4">The sequence shown here is derived from an EMBL/GenBank/DDBJ whole genome shotgun (WGS) entry which is preliminary data.</text>
</comment>
<dbReference type="InterPro" id="IPR029063">
    <property type="entry name" value="SAM-dependent_MTases_sf"/>
</dbReference>
<reference evidence="4 5" key="1">
    <citation type="submission" date="2018-12" db="EMBL/GenBank/DDBJ databases">
        <authorList>
            <person name="Li F."/>
        </authorList>
    </citation>
    <scope>NUCLEOTIDE SEQUENCE [LARGE SCALE GENOMIC DNA]</scope>
    <source>
        <strain evidence="4 5">8H24J-4-2</strain>
    </source>
</reference>
<feature type="binding site" evidence="2">
    <location>
        <position position="75"/>
    </location>
    <ligand>
        <name>S-adenosyl-L-methionine</name>
        <dbReference type="ChEBI" id="CHEBI:59789"/>
    </ligand>
</feature>
<feature type="binding site" evidence="1">
    <location>
        <position position="20"/>
    </location>
    <ligand>
        <name>Zn(2+)</name>
        <dbReference type="ChEBI" id="CHEBI:29105"/>
    </ligand>
</feature>
<feature type="binding site" evidence="1">
    <location>
        <position position="17"/>
    </location>
    <ligand>
        <name>Zn(2+)</name>
        <dbReference type="ChEBI" id="CHEBI:29105"/>
    </ligand>
</feature>
<dbReference type="AlphaFoldDB" id="A0A3S4AJR6"/>
<evidence type="ECO:0000259" key="3">
    <source>
        <dbReference type="Pfam" id="PF21302"/>
    </source>
</evidence>
<evidence type="ECO:0000313" key="5">
    <source>
        <dbReference type="Proteomes" id="UP000288603"/>
    </source>
</evidence>
<dbReference type="EMBL" id="RZNC01000003">
    <property type="protein sequence ID" value="RWZ61647.1"/>
    <property type="molecule type" value="Genomic_DNA"/>
</dbReference>
<dbReference type="SUPFAM" id="SSF53335">
    <property type="entry name" value="S-adenosyl-L-methionine-dependent methyltransferases"/>
    <property type="match status" value="1"/>
</dbReference>
<keyword evidence="2" id="KW-0949">S-adenosyl-L-methionine</keyword>
<feature type="binding site" evidence="1">
    <location>
        <position position="33"/>
    </location>
    <ligand>
        <name>Zn(2+)</name>
        <dbReference type="ChEBI" id="CHEBI:29105"/>
    </ligand>
</feature>
<dbReference type="Pfam" id="PF21302">
    <property type="entry name" value="Zn_ribbon_RlmA"/>
    <property type="match status" value="1"/>
</dbReference>
<dbReference type="InterPro" id="IPR016718">
    <property type="entry name" value="rRNA_m1G-MeTrfase_A_prd"/>
</dbReference>
<dbReference type="Gene3D" id="3.40.50.150">
    <property type="entry name" value="Vaccinia Virus protein VP39"/>
    <property type="match status" value="1"/>
</dbReference>
<name>A0A3S4AJR6_9MICO</name>
<proteinExistence type="predicted"/>
<accession>A0A3S4AJR6</accession>
<dbReference type="PIRSF" id="PIRSF018249">
    <property type="entry name" value="MyrA_prd"/>
    <property type="match status" value="1"/>
</dbReference>
<sequence length="295" mass="30543">MEHRRRGLDLVVDALACPLCRSVVVTTTSAVVCENGHAFDIARQGYVSLTTGRATAGDTAEMIEARDRFLGAGHYDPIVDAVVDAVPSSAAGLAVDVGGGTGYHLARVLTARGGLDGIVLDTSKPAVRRAARAHPRLGAVVADAWAGLPLRTGVAAVVLSVFAPRNPAETLRVLREDGVLVVVTPTPRHLAELVSAVGLVSVDDRKEERLARQLARFDLEGSIDLEYPITLDRRAAVDDVLMGPSGHHADAAAIAAALESLPDPLSTTVSVTVSVFRPTPTGGPDAPAADVGGPA</sequence>
<evidence type="ECO:0000256" key="2">
    <source>
        <dbReference type="PIRSR" id="PIRSR018249-2"/>
    </source>
</evidence>
<dbReference type="GO" id="GO:0046872">
    <property type="term" value="F:metal ion binding"/>
    <property type="evidence" value="ECO:0007669"/>
    <property type="project" value="UniProtKB-KW"/>
</dbReference>